<protein>
    <submittedName>
        <fullName evidence="2">Uncharacterized protein</fullName>
    </submittedName>
</protein>
<feature type="transmembrane region" description="Helical" evidence="1">
    <location>
        <begin position="222"/>
        <end position="243"/>
    </location>
</feature>
<feature type="transmembrane region" description="Helical" evidence="1">
    <location>
        <begin position="44"/>
        <end position="71"/>
    </location>
</feature>
<sequence>MRDPWRHSVAMLRNPRLVALHLVGNAVLLAAASMWLLIPEAHVWQLVAAAFSVLLMILMFLWIHSGTLVYAAEPAPDKFRDAFLLKIGRLVWLAIGFFILFWCMRIVDGWTDSTLQISGYLYSKAPSFLRPTSGPVSYGNALDYVFFILEWYVVPCIFLPVITARVIGVSSLAGLRTLLRWKYWLSMAVTVVVGIWVTRLIVNWTPGMTLNEQTVSLVLRLGVAYVLATAAWLITAGMLGFFVGRGSAEETVPFALRDRHPSQAG</sequence>
<gene>
    <name evidence="2" type="ORF">SBA1_20023</name>
</gene>
<evidence type="ECO:0000313" key="2">
    <source>
        <dbReference type="EMBL" id="SPF38323.1"/>
    </source>
</evidence>
<evidence type="ECO:0000256" key="1">
    <source>
        <dbReference type="SAM" id="Phobius"/>
    </source>
</evidence>
<proteinExistence type="predicted"/>
<dbReference type="AlphaFoldDB" id="A0A2U3KF96"/>
<dbReference type="EMBL" id="OMOD01000111">
    <property type="protein sequence ID" value="SPF38323.1"/>
    <property type="molecule type" value="Genomic_DNA"/>
</dbReference>
<dbReference type="OrthoDB" id="9844026at2"/>
<keyword evidence="1" id="KW-0472">Membrane</keyword>
<keyword evidence="1" id="KW-0812">Transmembrane</keyword>
<dbReference type="Proteomes" id="UP000238701">
    <property type="component" value="Unassembled WGS sequence"/>
</dbReference>
<keyword evidence="1" id="KW-1133">Transmembrane helix</keyword>
<organism evidence="2 3">
    <name type="scientific">Candidatus Sulfotelmatobacter kueseliae</name>
    <dbReference type="NCBI Taxonomy" id="2042962"/>
    <lineage>
        <taxon>Bacteria</taxon>
        <taxon>Pseudomonadati</taxon>
        <taxon>Acidobacteriota</taxon>
        <taxon>Terriglobia</taxon>
        <taxon>Terriglobales</taxon>
        <taxon>Candidatus Korobacteraceae</taxon>
        <taxon>Candidatus Sulfotelmatobacter</taxon>
    </lineage>
</organism>
<name>A0A2U3KF96_9BACT</name>
<feature type="transmembrane region" description="Helical" evidence="1">
    <location>
        <begin position="83"/>
        <end position="107"/>
    </location>
</feature>
<evidence type="ECO:0000313" key="3">
    <source>
        <dbReference type="Proteomes" id="UP000238701"/>
    </source>
</evidence>
<accession>A0A2U3KF96</accession>
<feature type="transmembrane region" description="Helical" evidence="1">
    <location>
        <begin position="20"/>
        <end position="38"/>
    </location>
</feature>
<feature type="transmembrane region" description="Helical" evidence="1">
    <location>
        <begin position="183"/>
        <end position="202"/>
    </location>
</feature>
<feature type="transmembrane region" description="Helical" evidence="1">
    <location>
        <begin position="144"/>
        <end position="162"/>
    </location>
</feature>
<reference evidence="3" key="1">
    <citation type="submission" date="2018-02" db="EMBL/GenBank/DDBJ databases">
        <authorList>
            <person name="Hausmann B."/>
        </authorList>
    </citation>
    <scope>NUCLEOTIDE SEQUENCE [LARGE SCALE GENOMIC DNA]</scope>
    <source>
        <strain evidence="3">Peat soil MAG SbA1</strain>
    </source>
</reference>